<feature type="transmembrane region" description="Helical" evidence="1">
    <location>
        <begin position="84"/>
        <end position="102"/>
    </location>
</feature>
<evidence type="ECO:0000313" key="2">
    <source>
        <dbReference type="EMBL" id="MBP1324772.1"/>
    </source>
</evidence>
<dbReference type="AlphaFoldDB" id="A0A940PJ07"/>
<proteinExistence type="predicted"/>
<comment type="caution">
    <text evidence="2">The sequence shown here is derived from an EMBL/GenBank/DDBJ whole genome shotgun (WGS) entry which is preliminary data.</text>
</comment>
<accession>A0A940PJ07</accession>
<name>A0A940PJ07_9MICO</name>
<sequence>MVSQPAGHPRSNIAWKVLRLLLAAETLGLIALVAFTIMESFAQPGAVAQEVSLVLMAVAALVWVGLTFFGVARSQASWARGSSVTIHVLAFAAGTGCLQLGIGQWWLGLGIVLVALIGFAAAVIARPERSSEAA</sequence>
<keyword evidence="1" id="KW-1133">Transmembrane helix</keyword>
<protein>
    <submittedName>
        <fullName evidence="2">Uncharacterized protein</fullName>
    </submittedName>
</protein>
<feature type="transmembrane region" description="Helical" evidence="1">
    <location>
        <begin position="108"/>
        <end position="125"/>
    </location>
</feature>
<keyword evidence="3" id="KW-1185">Reference proteome</keyword>
<keyword evidence="1" id="KW-0812">Transmembrane</keyword>
<feature type="transmembrane region" description="Helical" evidence="1">
    <location>
        <begin position="53"/>
        <end position="72"/>
    </location>
</feature>
<feature type="transmembrane region" description="Helical" evidence="1">
    <location>
        <begin position="20"/>
        <end position="41"/>
    </location>
</feature>
<evidence type="ECO:0000313" key="3">
    <source>
        <dbReference type="Proteomes" id="UP000675163"/>
    </source>
</evidence>
<dbReference type="EMBL" id="JAFIDA010000001">
    <property type="protein sequence ID" value="MBP1324772.1"/>
    <property type="molecule type" value="Genomic_DNA"/>
</dbReference>
<keyword evidence="1" id="KW-0472">Membrane</keyword>
<organism evidence="2 3">
    <name type="scientific">Leucobacter exalbidus</name>
    <dbReference type="NCBI Taxonomy" id="662960"/>
    <lineage>
        <taxon>Bacteria</taxon>
        <taxon>Bacillati</taxon>
        <taxon>Actinomycetota</taxon>
        <taxon>Actinomycetes</taxon>
        <taxon>Micrococcales</taxon>
        <taxon>Microbacteriaceae</taxon>
        <taxon>Leucobacter</taxon>
    </lineage>
</organism>
<gene>
    <name evidence="2" type="ORF">JOF28_000004</name>
</gene>
<reference evidence="2" key="1">
    <citation type="submission" date="2021-02" db="EMBL/GenBank/DDBJ databases">
        <title>Sequencing the genomes of 1000 actinobacteria strains.</title>
        <authorList>
            <person name="Klenk H.-P."/>
        </authorList>
    </citation>
    <scope>NUCLEOTIDE SEQUENCE</scope>
    <source>
        <strain evidence="2">DSM 22850</strain>
    </source>
</reference>
<dbReference type="Proteomes" id="UP000675163">
    <property type="component" value="Unassembled WGS sequence"/>
</dbReference>
<evidence type="ECO:0000256" key="1">
    <source>
        <dbReference type="SAM" id="Phobius"/>
    </source>
</evidence>